<dbReference type="Proteomes" id="UP000515160">
    <property type="component" value="Chromosome 2L"/>
</dbReference>
<dbReference type="PROSITE" id="PS51160">
    <property type="entry name" value="ACYLPHOSPHATASE_3"/>
    <property type="match status" value="1"/>
</dbReference>
<dbReference type="SUPFAM" id="SSF54975">
    <property type="entry name" value="Acylphosphatase/BLUF domain-like"/>
    <property type="match status" value="1"/>
</dbReference>
<feature type="domain" description="Acylphosphatase-like" evidence="8">
    <location>
        <begin position="39"/>
        <end position="129"/>
    </location>
</feature>
<gene>
    <name evidence="10" type="primary">LOC117563332</name>
</gene>
<evidence type="ECO:0000259" key="8">
    <source>
        <dbReference type="PROSITE" id="PS51160"/>
    </source>
</evidence>
<dbReference type="InterPro" id="IPR017968">
    <property type="entry name" value="Acylphosphatase_CS"/>
</dbReference>
<evidence type="ECO:0000256" key="4">
    <source>
        <dbReference type="ARBA" id="ARBA00047645"/>
    </source>
</evidence>
<evidence type="ECO:0000256" key="3">
    <source>
        <dbReference type="ARBA" id="ARBA00022801"/>
    </source>
</evidence>
<feature type="active site" evidence="5">
    <location>
        <position position="54"/>
    </location>
</feature>
<dbReference type="RefSeq" id="XP_034097491.2">
    <property type="nucleotide sequence ID" value="XM_034241600.2"/>
</dbReference>
<dbReference type="PRINTS" id="PR00112">
    <property type="entry name" value="ACYLPHPHTASE"/>
</dbReference>
<dbReference type="InterPro" id="IPR036046">
    <property type="entry name" value="Acylphosphatase-like_dom_sf"/>
</dbReference>
<dbReference type="PANTHER" id="PTHR10029:SF3">
    <property type="entry name" value="ACYLPHOSPHATASE-RELATED"/>
    <property type="match status" value="1"/>
</dbReference>
<accession>A0A6P8W1I6</accession>
<dbReference type="Pfam" id="PF00708">
    <property type="entry name" value="Acylphosphatase"/>
    <property type="match status" value="1"/>
</dbReference>
<protein>
    <recommendedName>
        <fullName evidence="2 5">Acylphosphatase</fullName>
        <ecNumber evidence="2 5">3.6.1.7</ecNumber>
    </recommendedName>
</protein>
<dbReference type="InterPro" id="IPR001792">
    <property type="entry name" value="Acylphosphatase-like_dom"/>
</dbReference>
<dbReference type="GeneID" id="117563332"/>
<sequence length="129" mass="14646">MNTKIKTLNKAVGNGLTPITRLTTDIPGNKVTHDKKIYSSMFEIFGRVQGVYFRKHTLKKAKELGLNGWCMNTQNGTVKGILEGPQDLISEMKLWLQHKGSPRSIIEKAIFTPNEPIANYNFHSFTVRR</sequence>
<feature type="active site" evidence="5">
    <location>
        <position position="72"/>
    </location>
</feature>
<dbReference type="Gene3D" id="3.30.70.100">
    <property type="match status" value="1"/>
</dbReference>
<dbReference type="OrthoDB" id="7961613at2759"/>
<dbReference type="AlphaFoldDB" id="A0A6P8W1I6"/>
<organism evidence="9 10">
    <name type="scientific">Drosophila albomicans</name>
    <name type="common">Fruit fly</name>
    <dbReference type="NCBI Taxonomy" id="7291"/>
    <lineage>
        <taxon>Eukaryota</taxon>
        <taxon>Metazoa</taxon>
        <taxon>Ecdysozoa</taxon>
        <taxon>Arthropoda</taxon>
        <taxon>Hexapoda</taxon>
        <taxon>Insecta</taxon>
        <taxon>Pterygota</taxon>
        <taxon>Neoptera</taxon>
        <taxon>Endopterygota</taxon>
        <taxon>Diptera</taxon>
        <taxon>Brachycera</taxon>
        <taxon>Muscomorpha</taxon>
        <taxon>Ephydroidea</taxon>
        <taxon>Drosophilidae</taxon>
        <taxon>Drosophila</taxon>
    </lineage>
</organism>
<evidence type="ECO:0000313" key="9">
    <source>
        <dbReference type="Proteomes" id="UP000515160"/>
    </source>
</evidence>
<dbReference type="GO" id="GO:0003998">
    <property type="term" value="F:acylphosphatase activity"/>
    <property type="evidence" value="ECO:0007669"/>
    <property type="project" value="UniProtKB-EC"/>
</dbReference>
<dbReference type="PANTHER" id="PTHR10029">
    <property type="entry name" value="ACYLPHOSPHATASE"/>
    <property type="match status" value="1"/>
</dbReference>
<comment type="similarity">
    <text evidence="1 7">Belongs to the acylphosphatase family.</text>
</comment>
<dbReference type="PROSITE" id="PS00150">
    <property type="entry name" value="ACYLPHOSPHATASE_1"/>
    <property type="match status" value="1"/>
</dbReference>
<proteinExistence type="inferred from homology"/>
<comment type="catalytic activity">
    <reaction evidence="4 5 6">
        <text>an acyl phosphate + H2O = a carboxylate + phosphate + H(+)</text>
        <dbReference type="Rhea" id="RHEA:14965"/>
        <dbReference type="ChEBI" id="CHEBI:15377"/>
        <dbReference type="ChEBI" id="CHEBI:15378"/>
        <dbReference type="ChEBI" id="CHEBI:29067"/>
        <dbReference type="ChEBI" id="CHEBI:43474"/>
        <dbReference type="ChEBI" id="CHEBI:59918"/>
        <dbReference type="EC" id="3.6.1.7"/>
    </reaction>
</comment>
<evidence type="ECO:0000313" key="10">
    <source>
        <dbReference type="RefSeq" id="XP_034097491.2"/>
    </source>
</evidence>
<dbReference type="PROSITE" id="PS00151">
    <property type="entry name" value="ACYLPHOSPHATASE_2"/>
    <property type="match status" value="1"/>
</dbReference>
<keyword evidence="3 5" id="KW-0378">Hydrolase</keyword>
<reference evidence="10" key="1">
    <citation type="submission" date="2025-08" db="UniProtKB">
        <authorList>
            <consortium name="RefSeq"/>
        </authorList>
    </citation>
    <scope>IDENTIFICATION</scope>
    <source>
        <strain evidence="10">15112-1751.03</strain>
        <tissue evidence="10">Whole Adult</tissue>
    </source>
</reference>
<dbReference type="EC" id="3.6.1.7" evidence="2 5"/>
<evidence type="ECO:0000256" key="2">
    <source>
        <dbReference type="ARBA" id="ARBA00012150"/>
    </source>
</evidence>
<dbReference type="InterPro" id="IPR020456">
    <property type="entry name" value="Acylphosphatase"/>
</dbReference>
<dbReference type="FunFam" id="3.30.70.100:FF:000011">
    <property type="entry name" value="Acylphosphatase"/>
    <property type="match status" value="1"/>
</dbReference>
<evidence type="ECO:0000256" key="6">
    <source>
        <dbReference type="RuleBase" id="RU000553"/>
    </source>
</evidence>
<evidence type="ECO:0000256" key="5">
    <source>
        <dbReference type="PROSITE-ProRule" id="PRU00520"/>
    </source>
</evidence>
<name>A0A6P8W1I6_DROAB</name>
<evidence type="ECO:0000256" key="7">
    <source>
        <dbReference type="RuleBase" id="RU004168"/>
    </source>
</evidence>
<evidence type="ECO:0000256" key="1">
    <source>
        <dbReference type="ARBA" id="ARBA00005614"/>
    </source>
</evidence>
<keyword evidence="9" id="KW-1185">Reference proteome</keyword>